<reference evidence="2" key="1">
    <citation type="submission" date="2021-03" db="EMBL/GenBank/DDBJ databases">
        <title>Draft genome sequence of rust myrtle Austropuccinia psidii MF-1, a brazilian biotype.</title>
        <authorList>
            <person name="Quecine M.C."/>
            <person name="Pachon D.M.R."/>
            <person name="Bonatelli M.L."/>
            <person name="Correr F.H."/>
            <person name="Franceschini L.M."/>
            <person name="Leite T.F."/>
            <person name="Margarido G.R.A."/>
            <person name="Almeida C.A."/>
            <person name="Ferrarezi J.A."/>
            <person name="Labate C.A."/>
        </authorList>
    </citation>
    <scope>NUCLEOTIDE SEQUENCE</scope>
    <source>
        <strain evidence="2">MF-1</strain>
    </source>
</reference>
<feature type="region of interest" description="Disordered" evidence="1">
    <location>
        <begin position="168"/>
        <end position="192"/>
    </location>
</feature>
<feature type="compositionally biased region" description="Low complexity" evidence="1">
    <location>
        <begin position="28"/>
        <end position="41"/>
    </location>
</feature>
<dbReference type="EMBL" id="AVOT02041070">
    <property type="protein sequence ID" value="MBW0536337.1"/>
    <property type="molecule type" value="Genomic_DNA"/>
</dbReference>
<gene>
    <name evidence="2" type="ORF">O181_076052</name>
</gene>
<sequence>MRLSQVQIAINQLHFLSPTANSFPLHYSHPTSSNSSLRSPSKLNQFQPSKDEDKMTSPSIKSPTDWNLSNTNPTQARAVESDEEDQNKLLTSSFNSLTNHQSIKSCGRSQSTHINLHQSNSHSNLHPFQNCLDPSKLIQPTHLLSNPGVDPRDHSTPFTTVLLMSRELTKTNQSEPSTNSGPIKTSSSFKTI</sequence>
<keyword evidence="3" id="KW-1185">Reference proteome</keyword>
<comment type="caution">
    <text evidence="2">The sequence shown here is derived from an EMBL/GenBank/DDBJ whole genome shotgun (WGS) entry which is preliminary data.</text>
</comment>
<organism evidence="2 3">
    <name type="scientific">Austropuccinia psidii MF-1</name>
    <dbReference type="NCBI Taxonomy" id="1389203"/>
    <lineage>
        <taxon>Eukaryota</taxon>
        <taxon>Fungi</taxon>
        <taxon>Dikarya</taxon>
        <taxon>Basidiomycota</taxon>
        <taxon>Pucciniomycotina</taxon>
        <taxon>Pucciniomycetes</taxon>
        <taxon>Pucciniales</taxon>
        <taxon>Sphaerophragmiaceae</taxon>
        <taxon>Austropuccinia</taxon>
    </lineage>
</organism>
<dbReference type="Proteomes" id="UP000765509">
    <property type="component" value="Unassembled WGS sequence"/>
</dbReference>
<name>A0A9Q3IDF5_9BASI</name>
<proteinExistence type="predicted"/>
<feature type="compositionally biased region" description="Polar residues" evidence="1">
    <location>
        <begin position="170"/>
        <end position="192"/>
    </location>
</feature>
<evidence type="ECO:0000313" key="2">
    <source>
        <dbReference type="EMBL" id="MBW0536337.1"/>
    </source>
</evidence>
<evidence type="ECO:0000256" key="1">
    <source>
        <dbReference type="SAM" id="MobiDB-lite"/>
    </source>
</evidence>
<dbReference type="AlphaFoldDB" id="A0A9Q3IDF5"/>
<protein>
    <submittedName>
        <fullName evidence="2">Uncharacterized protein</fullName>
    </submittedName>
</protein>
<accession>A0A9Q3IDF5</accession>
<feature type="compositionally biased region" description="Polar residues" evidence="1">
    <location>
        <begin position="56"/>
        <end position="72"/>
    </location>
</feature>
<feature type="region of interest" description="Disordered" evidence="1">
    <location>
        <begin position="27"/>
        <end position="72"/>
    </location>
</feature>
<evidence type="ECO:0000313" key="3">
    <source>
        <dbReference type="Proteomes" id="UP000765509"/>
    </source>
</evidence>